<name>A0A839INI5_9GAMM</name>
<accession>A0A839INI5</accession>
<keyword evidence="2" id="KW-1185">Reference proteome</keyword>
<evidence type="ECO:0000313" key="2">
    <source>
        <dbReference type="Proteomes" id="UP000565262"/>
    </source>
</evidence>
<gene>
    <name evidence="1" type="ORF">H4O21_05400</name>
</gene>
<evidence type="ECO:0000313" key="1">
    <source>
        <dbReference type="EMBL" id="MBB1486037.1"/>
    </source>
</evidence>
<dbReference type="EMBL" id="JACJFM010000005">
    <property type="protein sequence ID" value="MBB1486037.1"/>
    <property type="molecule type" value="Genomic_DNA"/>
</dbReference>
<dbReference type="RefSeq" id="WP_182807825.1">
    <property type="nucleotide sequence ID" value="NZ_JACJFM010000005.1"/>
</dbReference>
<proteinExistence type="predicted"/>
<sequence>MNNDIKFDQHGNIDVDYYIVAAKRERDAYLSEMFADMKKSIAKKLSLRLPKISVELRRPAH</sequence>
<reference evidence="1 2" key="1">
    <citation type="submission" date="2020-08" db="EMBL/GenBank/DDBJ databases">
        <title>Oceanospirillum sp. nov. isolated from marine sediment.</title>
        <authorList>
            <person name="Ji X."/>
        </authorList>
    </citation>
    <scope>NUCLEOTIDE SEQUENCE [LARGE SCALE GENOMIC DNA]</scope>
    <source>
        <strain evidence="1 2">D5</strain>
    </source>
</reference>
<organism evidence="1 2">
    <name type="scientific">Oceanospirillum sediminis</name>
    <dbReference type="NCBI Taxonomy" id="2760088"/>
    <lineage>
        <taxon>Bacteria</taxon>
        <taxon>Pseudomonadati</taxon>
        <taxon>Pseudomonadota</taxon>
        <taxon>Gammaproteobacteria</taxon>
        <taxon>Oceanospirillales</taxon>
        <taxon>Oceanospirillaceae</taxon>
        <taxon>Oceanospirillum</taxon>
    </lineage>
</organism>
<comment type="caution">
    <text evidence="1">The sequence shown here is derived from an EMBL/GenBank/DDBJ whole genome shotgun (WGS) entry which is preliminary data.</text>
</comment>
<dbReference type="AlphaFoldDB" id="A0A839INI5"/>
<protein>
    <submittedName>
        <fullName evidence="1">Uncharacterized protein</fullName>
    </submittedName>
</protein>
<dbReference type="Proteomes" id="UP000565262">
    <property type="component" value="Unassembled WGS sequence"/>
</dbReference>